<reference evidence="1 2" key="1">
    <citation type="submission" date="2024-02" db="EMBL/GenBank/DDBJ databases">
        <title>A draft genome for the cacao thread blight pathogen Marasmius crinis-equi.</title>
        <authorList>
            <person name="Cohen S.P."/>
            <person name="Baruah I.K."/>
            <person name="Amoako-Attah I."/>
            <person name="Bukari Y."/>
            <person name="Meinhardt L.W."/>
            <person name="Bailey B.A."/>
        </authorList>
    </citation>
    <scope>NUCLEOTIDE SEQUENCE [LARGE SCALE GENOMIC DNA]</scope>
    <source>
        <strain evidence="1 2">GH-76</strain>
    </source>
</reference>
<name>A0ABR3EHS3_9AGAR</name>
<comment type="caution">
    <text evidence="1">The sequence shown here is derived from an EMBL/GenBank/DDBJ whole genome shotgun (WGS) entry which is preliminary data.</text>
</comment>
<evidence type="ECO:0000313" key="1">
    <source>
        <dbReference type="EMBL" id="KAL0562407.1"/>
    </source>
</evidence>
<evidence type="ECO:0000313" key="2">
    <source>
        <dbReference type="Proteomes" id="UP001465976"/>
    </source>
</evidence>
<gene>
    <name evidence="1" type="ORF">V5O48_019680</name>
</gene>
<sequence length="79" mass="8651">YPLAHVECENIATLIQYAGGIWYCNGVPHEHEIIPRTPHLSKLQKSQLQQLVKANPTATPAALRAGNTVNGDSLFEISD</sequence>
<keyword evidence="2" id="KW-1185">Reference proteome</keyword>
<organism evidence="1 2">
    <name type="scientific">Marasmius crinis-equi</name>
    <dbReference type="NCBI Taxonomy" id="585013"/>
    <lineage>
        <taxon>Eukaryota</taxon>
        <taxon>Fungi</taxon>
        <taxon>Dikarya</taxon>
        <taxon>Basidiomycota</taxon>
        <taxon>Agaricomycotina</taxon>
        <taxon>Agaricomycetes</taxon>
        <taxon>Agaricomycetidae</taxon>
        <taxon>Agaricales</taxon>
        <taxon>Marasmiineae</taxon>
        <taxon>Marasmiaceae</taxon>
        <taxon>Marasmius</taxon>
    </lineage>
</organism>
<feature type="non-terminal residue" evidence="1">
    <location>
        <position position="1"/>
    </location>
</feature>
<dbReference type="EMBL" id="JBAHYK010005863">
    <property type="protein sequence ID" value="KAL0562407.1"/>
    <property type="molecule type" value="Genomic_DNA"/>
</dbReference>
<proteinExistence type="predicted"/>
<protein>
    <submittedName>
        <fullName evidence="1">Uncharacterized protein</fullName>
    </submittedName>
</protein>
<accession>A0ABR3EHS3</accession>
<dbReference type="Proteomes" id="UP001465976">
    <property type="component" value="Unassembled WGS sequence"/>
</dbReference>